<name>A0AAD9LZR9_9PEZI</name>
<dbReference type="Gene3D" id="1.10.630.10">
    <property type="entry name" value="Cytochrome P450"/>
    <property type="match status" value="1"/>
</dbReference>
<evidence type="ECO:0000256" key="10">
    <source>
        <dbReference type="SAM" id="Phobius"/>
    </source>
</evidence>
<keyword evidence="10" id="KW-0472">Membrane</keyword>
<organism evidence="11 12">
    <name type="scientific">Colletotrichum zoysiae</name>
    <dbReference type="NCBI Taxonomy" id="1216348"/>
    <lineage>
        <taxon>Eukaryota</taxon>
        <taxon>Fungi</taxon>
        <taxon>Dikarya</taxon>
        <taxon>Ascomycota</taxon>
        <taxon>Pezizomycotina</taxon>
        <taxon>Sordariomycetes</taxon>
        <taxon>Hypocreomycetidae</taxon>
        <taxon>Glomerellales</taxon>
        <taxon>Glomerellaceae</taxon>
        <taxon>Colletotrichum</taxon>
        <taxon>Colletotrichum graminicola species complex</taxon>
    </lineage>
</organism>
<comment type="similarity">
    <text evidence="2 9">Belongs to the cytochrome P450 family.</text>
</comment>
<evidence type="ECO:0000313" key="12">
    <source>
        <dbReference type="Proteomes" id="UP001232148"/>
    </source>
</evidence>
<dbReference type="PANTHER" id="PTHR46206:SF2">
    <property type="entry name" value="CYTOCHROME P450 MONOOXYGENASE AUSG-RELATED"/>
    <property type="match status" value="1"/>
</dbReference>
<dbReference type="Proteomes" id="UP001232148">
    <property type="component" value="Unassembled WGS sequence"/>
</dbReference>
<keyword evidence="5 9" id="KW-0560">Oxidoreductase</keyword>
<dbReference type="GO" id="GO:0005506">
    <property type="term" value="F:iron ion binding"/>
    <property type="evidence" value="ECO:0007669"/>
    <property type="project" value="InterPro"/>
</dbReference>
<dbReference type="EMBL" id="MU842876">
    <property type="protein sequence ID" value="KAK2028556.1"/>
    <property type="molecule type" value="Genomic_DNA"/>
</dbReference>
<evidence type="ECO:0000256" key="3">
    <source>
        <dbReference type="ARBA" id="ARBA00022617"/>
    </source>
</evidence>
<dbReference type="GO" id="GO:0020037">
    <property type="term" value="F:heme binding"/>
    <property type="evidence" value="ECO:0007669"/>
    <property type="project" value="InterPro"/>
</dbReference>
<keyword evidence="12" id="KW-1185">Reference proteome</keyword>
<evidence type="ECO:0000256" key="7">
    <source>
        <dbReference type="ARBA" id="ARBA00023033"/>
    </source>
</evidence>
<dbReference type="InterPro" id="IPR002403">
    <property type="entry name" value="Cyt_P450_E_grp-IV"/>
</dbReference>
<dbReference type="CDD" id="cd11041">
    <property type="entry name" value="CYP503A1-like"/>
    <property type="match status" value="1"/>
</dbReference>
<dbReference type="SUPFAM" id="SSF48264">
    <property type="entry name" value="Cytochrome P450"/>
    <property type="match status" value="1"/>
</dbReference>
<keyword evidence="10" id="KW-0812">Transmembrane</keyword>
<dbReference type="PROSITE" id="PS00086">
    <property type="entry name" value="CYTOCHROME_P450"/>
    <property type="match status" value="1"/>
</dbReference>
<dbReference type="InterPro" id="IPR017972">
    <property type="entry name" value="Cyt_P450_CS"/>
</dbReference>
<evidence type="ECO:0000256" key="8">
    <source>
        <dbReference type="PIRSR" id="PIRSR602403-1"/>
    </source>
</evidence>
<evidence type="ECO:0000256" key="4">
    <source>
        <dbReference type="ARBA" id="ARBA00022723"/>
    </source>
</evidence>
<keyword evidence="6 8" id="KW-0408">Iron</keyword>
<dbReference type="InterPro" id="IPR001128">
    <property type="entry name" value="Cyt_P450"/>
</dbReference>
<reference evidence="11" key="1">
    <citation type="submission" date="2021-06" db="EMBL/GenBank/DDBJ databases">
        <title>Comparative genomics, transcriptomics and evolutionary studies reveal genomic signatures of adaptation to plant cell wall in hemibiotrophic fungi.</title>
        <authorList>
            <consortium name="DOE Joint Genome Institute"/>
            <person name="Baroncelli R."/>
            <person name="Diaz J.F."/>
            <person name="Benocci T."/>
            <person name="Peng M."/>
            <person name="Battaglia E."/>
            <person name="Haridas S."/>
            <person name="Andreopoulos W."/>
            <person name="Labutti K."/>
            <person name="Pangilinan J."/>
            <person name="Floch G.L."/>
            <person name="Makela M.R."/>
            <person name="Henrissat B."/>
            <person name="Grigoriev I.V."/>
            <person name="Crouch J.A."/>
            <person name="De Vries R.P."/>
            <person name="Sukno S.A."/>
            <person name="Thon M.R."/>
        </authorList>
    </citation>
    <scope>NUCLEOTIDE SEQUENCE</scope>
    <source>
        <strain evidence="11">MAFF235873</strain>
    </source>
</reference>
<keyword evidence="10" id="KW-1133">Transmembrane helix</keyword>
<dbReference type="Pfam" id="PF00067">
    <property type="entry name" value="p450"/>
    <property type="match status" value="1"/>
</dbReference>
<sequence length="506" mass="56764">MSQPSYVTLQLLTQDLPRWVSGGLGSFPLAMAFFLVFLTVMSHKPSQPHLKDIPLINPPKSMFQTTAETGKQYFNNAMKYLERGRSLYPNQPFRMLTNNGTVVVLPHELADEIRNKPELDFMKRMRTEFHAGIPGFSGVSDGTIGDGLIVNVIRKPLTRSLEWHEARLLPCVLGIVAQVSSRVFLGDELCRHEDWLRITKTYTVKAFGLAGKITLIPRPLRPLLHWFVPGMKELRDLCAEADTIIQPILDARRKAKATAVANGKPIPTYDDCIEWAESEAKSAYKPATFQLNIAVAAIHTTSELTSRVLVNTAFYPEVIKELREEVIEVLQTEGWKKTSLSKMKKLDSVIKESLRLKPNGTVSMRREATGPIALSNGLTLKTGDAIVVDSWKALRDAAIYKNPDQFEPWRFLTWRQEPGKENLAQLVSTSPIHLGFGHGEHACPGRFFAANEIKIVMCHILLGYDWKPAPSTSMTPVPSGILMVTPPDTVLLFRRRENPEFDITAI</sequence>
<gene>
    <name evidence="11" type="ORF">LX32DRAFT_590462</name>
</gene>
<dbReference type="AlphaFoldDB" id="A0AAD9LZR9"/>
<evidence type="ECO:0000256" key="2">
    <source>
        <dbReference type="ARBA" id="ARBA00010617"/>
    </source>
</evidence>
<feature type="binding site" description="axial binding residue" evidence="8">
    <location>
        <position position="443"/>
    </location>
    <ligand>
        <name>heme</name>
        <dbReference type="ChEBI" id="CHEBI:30413"/>
    </ligand>
    <ligandPart>
        <name>Fe</name>
        <dbReference type="ChEBI" id="CHEBI:18248"/>
    </ligandPart>
</feature>
<keyword evidence="7 9" id="KW-0503">Monooxygenase</keyword>
<comment type="cofactor">
    <cofactor evidence="1 8">
        <name>heme</name>
        <dbReference type="ChEBI" id="CHEBI:30413"/>
    </cofactor>
</comment>
<evidence type="ECO:0000313" key="11">
    <source>
        <dbReference type="EMBL" id="KAK2028556.1"/>
    </source>
</evidence>
<dbReference type="PRINTS" id="PR00385">
    <property type="entry name" value="P450"/>
</dbReference>
<dbReference type="InterPro" id="IPR036396">
    <property type="entry name" value="Cyt_P450_sf"/>
</dbReference>
<keyword evidence="3 8" id="KW-0349">Heme</keyword>
<evidence type="ECO:0000256" key="9">
    <source>
        <dbReference type="RuleBase" id="RU000461"/>
    </source>
</evidence>
<dbReference type="PANTHER" id="PTHR46206">
    <property type="entry name" value="CYTOCHROME P450"/>
    <property type="match status" value="1"/>
</dbReference>
<dbReference type="GO" id="GO:0016705">
    <property type="term" value="F:oxidoreductase activity, acting on paired donors, with incorporation or reduction of molecular oxygen"/>
    <property type="evidence" value="ECO:0007669"/>
    <property type="project" value="InterPro"/>
</dbReference>
<evidence type="ECO:0000256" key="1">
    <source>
        <dbReference type="ARBA" id="ARBA00001971"/>
    </source>
</evidence>
<feature type="transmembrane region" description="Helical" evidence="10">
    <location>
        <begin position="20"/>
        <end position="41"/>
    </location>
</feature>
<proteinExistence type="inferred from homology"/>
<keyword evidence="4 8" id="KW-0479">Metal-binding</keyword>
<dbReference type="PRINTS" id="PR00465">
    <property type="entry name" value="EP450IV"/>
</dbReference>
<dbReference type="GO" id="GO:0004497">
    <property type="term" value="F:monooxygenase activity"/>
    <property type="evidence" value="ECO:0007669"/>
    <property type="project" value="UniProtKB-KW"/>
</dbReference>
<accession>A0AAD9LZR9</accession>
<protein>
    <submittedName>
        <fullName evidence="11">Cytochrome P450</fullName>
    </submittedName>
</protein>
<evidence type="ECO:0000256" key="5">
    <source>
        <dbReference type="ARBA" id="ARBA00023002"/>
    </source>
</evidence>
<comment type="caution">
    <text evidence="11">The sequence shown here is derived from an EMBL/GenBank/DDBJ whole genome shotgun (WGS) entry which is preliminary data.</text>
</comment>
<evidence type="ECO:0000256" key="6">
    <source>
        <dbReference type="ARBA" id="ARBA00023004"/>
    </source>
</evidence>